<name>A0A5C6C5N0_9BACT</name>
<sequence>MDAVSWAISLIFSGMLAVIAIQCMIAIVASGKADSAVDHDQPRLRVAVLVPAHNEATGIEPTLRQIKASLRAGDRCVVVADNCSDDTAAVARATGVEVLERYDQTNRGKGFALDAGVRFLEPDPPEVLIIVDADCDVDSDAIELLTRSVAETNRPAQALYLMRMPIGGGPEAAVSVFAFLIKNWVRARAMHCLGLPVLLTGTGMAFPWVQIREAKLASAELVEDLALGLLLTRQGHGPVFCEHAHVQSDLPSDLGAAIEQRTRWEHGYLSTILREVPPLLLTGLFRFQPTLLAVAIDLSVPPLALLAIGSMLAWLVLCVLSLWTMHWLPLAILSVAGAMAILFLAIAFVRFGRAKVPVAALASIPTYVWRKLGIYHRFVGKRQTEWVRTARDAESQK</sequence>
<dbReference type="Proteomes" id="UP000319908">
    <property type="component" value="Unassembled WGS sequence"/>
</dbReference>
<dbReference type="OrthoDB" id="9797391at2"/>
<feature type="transmembrane region" description="Helical" evidence="1">
    <location>
        <begin position="303"/>
        <end position="324"/>
    </location>
</feature>
<organism evidence="2 3">
    <name type="scientific">Allorhodopirellula heiligendammensis</name>
    <dbReference type="NCBI Taxonomy" id="2714739"/>
    <lineage>
        <taxon>Bacteria</taxon>
        <taxon>Pseudomonadati</taxon>
        <taxon>Planctomycetota</taxon>
        <taxon>Planctomycetia</taxon>
        <taxon>Pirellulales</taxon>
        <taxon>Pirellulaceae</taxon>
        <taxon>Allorhodopirellula</taxon>
    </lineage>
</organism>
<dbReference type="EMBL" id="SJPU01000001">
    <property type="protein sequence ID" value="TWU18079.1"/>
    <property type="molecule type" value="Genomic_DNA"/>
</dbReference>
<keyword evidence="3" id="KW-1185">Reference proteome</keyword>
<keyword evidence="1" id="KW-0812">Transmembrane</keyword>
<dbReference type="InterPro" id="IPR029044">
    <property type="entry name" value="Nucleotide-diphossugar_trans"/>
</dbReference>
<dbReference type="Gene3D" id="3.90.550.10">
    <property type="entry name" value="Spore Coat Polysaccharide Biosynthesis Protein SpsA, Chain A"/>
    <property type="match status" value="1"/>
</dbReference>
<comment type="caution">
    <text evidence="2">The sequence shown here is derived from an EMBL/GenBank/DDBJ whole genome shotgun (WGS) entry which is preliminary data.</text>
</comment>
<evidence type="ECO:0000256" key="1">
    <source>
        <dbReference type="SAM" id="Phobius"/>
    </source>
</evidence>
<feature type="transmembrane region" description="Helical" evidence="1">
    <location>
        <begin position="6"/>
        <end position="29"/>
    </location>
</feature>
<dbReference type="PANTHER" id="PTHR48090:SF6">
    <property type="entry name" value="SLR5056 PROTEIN"/>
    <property type="match status" value="1"/>
</dbReference>
<dbReference type="SUPFAM" id="SSF53448">
    <property type="entry name" value="Nucleotide-diphospho-sugar transferases"/>
    <property type="match status" value="1"/>
</dbReference>
<dbReference type="InterPro" id="IPR050256">
    <property type="entry name" value="Glycosyltransferase_2"/>
</dbReference>
<accession>A0A5C6C5N0</accession>
<evidence type="ECO:0000313" key="2">
    <source>
        <dbReference type="EMBL" id="TWU18079.1"/>
    </source>
</evidence>
<dbReference type="RefSeq" id="WP_146405134.1">
    <property type="nucleotide sequence ID" value="NZ_SJPU01000001.1"/>
</dbReference>
<protein>
    <submittedName>
        <fullName evidence="2">N-glycosyltransferase</fullName>
    </submittedName>
</protein>
<gene>
    <name evidence="2" type="ORF">Poly21_02340</name>
</gene>
<keyword evidence="1" id="KW-1133">Transmembrane helix</keyword>
<feature type="transmembrane region" description="Helical" evidence="1">
    <location>
        <begin position="330"/>
        <end position="349"/>
    </location>
</feature>
<reference evidence="2 3" key="1">
    <citation type="journal article" date="2020" name="Antonie Van Leeuwenhoek">
        <title>Rhodopirellula heiligendammensis sp. nov., Rhodopirellula pilleata sp. nov., and Rhodopirellula solitaria sp. nov. isolated from natural or artificial marine surfaces in Northern Germany and California, USA, and emended description of the genus Rhodopirellula.</title>
        <authorList>
            <person name="Kallscheuer N."/>
            <person name="Wiegand S."/>
            <person name="Jogler M."/>
            <person name="Boedeker C."/>
            <person name="Peeters S.H."/>
            <person name="Rast P."/>
            <person name="Heuer A."/>
            <person name="Jetten M.S.M."/>
            <person name="Rohde M."/>
            <person name="Jogler C."/>
        </authorList>
    </citation>
    <scope>NUCLEOTIDE SEQUENCE [LARGE SCALE GENOMIC DNA]</scope>
    <source>
        <strain evidence="2 3">Poly21</strain>
    </source>
</reference>
<evidence type="ECO:0000313" key="3">
    <source>
        <dbReference type="Proteomes" id="UP000319908"/>
    </source>
</evidence>
<dbReference type="CDD" id="cd06438">
    <property type="entry name" value="EpsO_like"/>
    <property type="match status" value="1"/>
</dbReference>
<proteinExistence type="predicted"/>
<dbReference type="PANTHER" id="PTHR48090">
    <property type="entry name" value="UNDECAPRENYL-PHOSPHATE 4-DEOXY-4-FORMAMIDO-L-ARABINOSE TRANSFERASE-RELATED"/>
    <property type="match status" value="1"/>
</dbReference>
<dbReference type="AlphaFoldDB" id="A0A5C6C5N0"/>
<keyword evidence="1" id="KW-0472">Membrane</keyword>
<dbReference type="Pfam" id="PF13641">
    <property type="entry name" value="Glyco_tranf_2_3"/>
    <property type="match status" value="1"/>
</dbReference>